<dbReference type="InParanoid" id="G0MMI9"/>
<evidence type="ECO:0000313" key="3">
    <source>
        <dbReference type="Proteomes" id="UP000008068"/>
    </source>
</evidence>
<keyword evidence="3" id="KW-1185">Reference proteome</keyword>
<evidence type="ECO:0000256" key="1">
    <source>
        <dbReference type="SAM" id="Phobius"/>
    </source>
</evidence>
<reference evidence="3" key="1">
    <citation type="submission" date="2011-07" db="EMBL/GenBank/DDBJ databases">
        <authorList>
            <consortium name="Caenorhabditis brenneri Sequencing and Analysis Consortium"/>
            <person name="Wilson R.K."/>
        </authorList>
    </citation>
    <scope>NUCLEOTIDE SEQUENCE [LARGE SCALE GENOMIC DNA]</scope>
    <source>
        <strain evidence="3">PB2801</strain>
    </source>
</reference>
<dbReference type="Proteomes" id="UP000008068">
    <property type="component" value="Unassembled WGS sequence"/>
</dbReference>
<evidence type="ECO:0000313" key="2">
    <source>
        <dbReference type="EMBL" id="EGT37354.1"/>
    </source>
</evidence>
<keyword evidence="1" id="KW-0812">Transmembrane</keyword>
<gene>
    <name evidence="2" type="ORF">CAEBREN_22263</name>
</gene>
<organism evidence="3">
    <name type="scientific">Caenorhabditis brenneri</name>
    <name type="common">Nematode worm</name>
    <dbReference type="NCBI Taxonomy" id="135651"/>
    <lineage>
        <taxon>Eukaryota</taxon>
        <taxon>Metazoa</taxon>
        <taxon>Ecdysozoa</taxon>
        <taxon>Nematoda</taxon>
        <taxon>Chromadorea</taxon>
        <taxon>Rhabditida</taxon>
        <taxon>Rhabditina</taxon>
        <taxon>Rhabditomorpha</taxon>
        <taxon>Rhabditoidea</taxon>
        <taxon>Rhabditidae</taxon>
        <taxon>Peloderinae</taxon>
        <taxon>Caenorhabditis</taxon>
    </lineage>
</organism>
<proteinExistence type="predicted"/>
<accession>G0MMI9</accession>
<protein>
    <submittedName>
        <fullName evidence="2">Uncharacterized protein</fullName>
    </submittedName>
</protein>
<name>G0MMI9_CAEBE</name>
<dbReference type="AlphaFoldDB" id="G0MMI9"/>
<dbReference type="EMBL" id="GL379802">
    <property type="protein sequence ID" value="EGT37354.1"/>
    <property type="molecule type" value="Genomic_DNA"/>
</dbReference>
<sequence length="170" mass="19679">MLTRLACLCKRRIEVPVERSRFEFHNAILEYEQQSLSLIEFGDVLVECRQILMYSYVYGYYLEAGPYSRSFDSHQLNFENAVGRLSENLERNRDWNRSEISELAEECQRLQKLLLGYCAKGGEYQGIAGRQMAGSFITMNDFFFVFLLVLLFCATCSVILILFSAATGWN</sequence>
<dbReference type="HOGENOM" id="CLU_1571976_0_0_1"/>
<keyword evidence="1" id="KW-1133">Transmembrane helix</keyword>
<dbReference type="STRING" id="135651.G0MMI9"/>
<feature type="transmembrane region" description="Helical" evidence="1">
    <location>
        <begin position="142"/>
        <end position="166"/>
    </location>
</feature>
<dbReference type="Gene3D" id="1.20.120.1750">
    <property type="match status" value="1"/>
</dbReference>
<keyword evidence="1" id="KW-0472">Membrane</keyword>